<dbReference type="InterPro" id="IPR050266">
    <property type="entry name" value="AB_hydrolase_sf"/>
</dbReference>
<organism evidence="3 4">
    <name type="scientific">Fistulifera solaris</name>
    <name type="common">Oleaginous diatom</name>
    <dbReference type="NCBI Taxonomy" id="1519565"/>
    <lineage>
        <taxon>Eukaryota</taxon>
        <taxon>Sar</taxon>
        <taxon>Stramenopiles</taxon>
        <taxon>Ochrophyta</taxon>
        <taxon>Bacillariophyta</taxon>
        <taxon>Bacillariophyceae</taxon>
        <taxon>Bacillariophycidae</taxon>
        <taxon>Naviculales</taxon>
        <taxon>Naviculaceae</taxon>
        <taxon>Fistulifera</taxon>
    </lineage>
</organism>
<feature type="signal peptide" evidence="1">
    <location>
        <begin position="1"/>
        <end position="21"/>
    </location>
</feature>
<dbReference type="PANTHER" id="PTHR43798">
    <property type="entry name" value="MONOACYLGLYCEROL LIPASE"/>
    <property type="match status" value="1"/>
</dbReference>
<evidence type="ECO:0000256" key="1">
    <source>
        <dbReference type="SAM" id="SignalP"/>
    </source>
</evidence>
<gene>
    <name evidence="3" type="ORF">FisN_14Lh290</name>
</gene>
<evidence type="ECO:0000259" key="2">
    <source>
        <dbReference type="Pfam" id="PF12697"/>
    </source>
</evidence>
<keyword evidence="1" id="KW-0732">Signal</keyword>
<dbReference type="PANTHER" id="PTHR43798:SF33">
    <property type="entry name" value="HYDROLASE, PUTATIVE (AFU_ORTHOLOGUE AFUA_2G14860)-RELATED"/>
    <property type="match status" value="1"/>
</dbReference>
<dbReference type="Proteomes" id="UP000198406">
    <property type="component" value="Unassembled WGS sequence"/>
</dbReference>
<comment type="caution">
    <text evidence="3">The sequence shown here is derived from an EMBL/GenBank/DDBJ whole genome shotgun (WGS) entry which is preliminary data.</text>
</comment>
<dbReference type="GO" id="GO:0016020">
    <property type="term" value="C:membrane"/>
    <property type="evidence" value="ECO:0007669"/>
    <property type="project" value="TreeGrafter"/>
</dbReference>
<accession>A0A1Z5JAB8</accession>
<name>A0A1Z5JAB8_FISSO</name>
<dbReference type="InterPro" id="IPR029058">
    <property type="entry name" value="AB_hydrolase_fold"/>
</dbReference>
<feature type="domain" description="AB hydrolase-1" evidence="2">
    <location>
        <begin position="123"/>
        <end position="381"/>
    </location>
</feature>
<proteinExistence type="predicted"/>
<evidence type="ECO:0000313" key="3">
    <source>
        <dbReference type="EMBL" id="GAX10768.1"/>
    </source>
</evidence>
<dbReference type="AlphaFoldDB" id="A0A1Z5JAB8"/>
<reference evidence="3 4" key="1">
    <citation type="journal article" date="2015" name="Plant Cell">
        <title>Oil accumulation by the oleaginous diatom Fistulifera solaris as revealed by the genome and transcriptome.</title>
        <authorList>
            <person name="Tanaka T."/>
            <person name="Maeda Y."/>
            <person name="Veluchamy A."/>
            <person name="Tanaka M."/>
            <person name="Abida H."/>
            <person name="Marechal E."/>
            <person name="Bowler C."/>
            <person name="Muto M."/>
            <person name="Sunaga Y."/>
            <person name="Tanaka M."/>
            <person name="Yoshino T."/>
            <person name="Taniguchi T."/>
            <person name="Fukuda Y."/>
            <person name="Nemoto M."/>
            <person name="Matsumoto M."/>
            <person name="Wong P.S."/>
            <person name="Aburatani S."/>
            <person name="Fujibuchi W."/>
        </authorList>
    </citation>
    <scope>NUCLEOTIDE SEQUENCE [LARGE SCALE GENOMIC DNA]</scope>
    <source>
        <strain evidence="3 4">JPCC DA0580</strain>
    </source>
</reference>
<dbReference type="EMBL" id="BDSP01000022">
    <property type="protein sequence ID" value="GAX10768.1"/>
    <property type="molecule type" value="Genomic_DNA"/>
</dbReference>
<feature type="chain" id="PRO_5012328703" description="AB hydrolase-1 domain-containing protein" evidence="1">
    <location>
        <begin position="22"/>
        <end position="408"/>
    </location>
</feature>
<dbReference type="InterPro" id="IPR000073">
    <property type="entry name" value="AB_hydrolase_1"/>
</dbReference>
<dbReference type="Gene3D" id="3.40.50.1820">
    <property type="entry name" value="alpha/beta hydrolase"/>
    <property type="match status" value="1"/>
</dbReference>
<dbReference type="SUPFAM" id="SSF53474">
    <property type="entry name" value="alpha/beta-Hydrolases"/>
    <property type="match status" value="1"/>
</dbReference>
<dbReference type="OrthoDB" id="408373at2759"/>
<dbReference type="Pfam" id="PF12697">
    <property type="entry name" value="Abhydrolase_6"/>
    <property type="match status" value="1"/>
</dbReference>
<evidence type="ECO:0000313" key="4">
    <source>
        <dbReference type="Proteomes" id="UP000198406"/>
    </source>
</evidence>
<sequence>MLLLSLASLILMLNRSSVVRCFSPAFQSAGKRRFGRYISPHLIRFSSSQTISGPGGVSTTRFSSSTADKSFESTQLGQKGAHLFDGLDVYSVKAKGDDHPLAVYGIQSTEPVQYQEDPSLRPILLLHGRTWSSVPVYHLMGGPTHRARGDESRSLMEALLEHGLVPYCMDFRGFGGTAKDDTGCVEPLRCVRDTESVLEWIAERHGFDADLIDTNGTKAELPALLGWSQGALVAQLTAQLKRTALSKLILYGSIYDPLHRYPRDPLYVNMNPDPAKVPEPRLNTFDDAIEDFTIEGTIPPEPACHFGTAALVSDPIKASWRHLYQFNNCDPARIHVPTLVVAGDQDPYAPLHIQQELFCNLGRGSDRTWSILADSDHAVHLLDGRHRLTSIIVSFIQNSKRKEQGVYY</sequence>
<protein>
    <recommendedName>
        <fullName evidence="2">AB hydrolase-1 domain-containing protein</fullName>
    </recommendedName>
</protein>
<keyword evidence="4" id="KW-1185">Reference proteome</keyword>
<dbReference type="InParanoid" id="A0A1Z5JAB8"/>